<reference evidence="1 2" key="1">
    <citation type="journal article" date="2016" name="Nat. Commun.">
        <title>Thousands of microbial genomes shed light on interconnected biogeochemical processes in an aquifer system.</title>
        <authorList>
            <person name="Anantharaman K."/>
            <person name="Brown C.T."/>
            <person name="Hug L.A."/>
            <person name="Sharon I."/>
            <person name="Castelle C.J."/>
            <person name="Probst A.J."/>
            <person name="Thomas B.C."/>
            <person name="Singh A."/>
            <person name="Wilkins M.J."/>
            <person name="Karaoz U."/>
            <person name="Brodie E.L."/>
            <person name="Williams K.H."/>
            <person name="Hubbard S.S."/>
            <person name="Banfield J.F."/>
        </authorList>
    </citation>
    <scope>NUCLEOTIDE SEQUENCE [LARGE SCALE GENOMIC DNA]</scope>
</reference>
<accession>A0A1F5T0D0</accession>
<dbReference type="Proteomes" id="UP000179001">
    <property type="component" value="Unassembled WGS sequence"/>
</dbReference>
<name>A0A1F5T0D0_9BACT</name>
<gene>
    <name evidence="1" type="ORF">A2478_03555</name>
</gene>
<organism evidence="1 2">
    <name type="scientific">Candidatus Falkowbacteria bacterium RIFOXYC2_FULL_36_12</name>
    <dbReference type="NCBI Taxonomy" id="1798002"/>
    <lineage>
        <taxon>Bacteria</taxon>
        <taxon>Candidatus Falkowiibacteriota</taxon>
    </lineage>
</organism>
<proteinExistence type="predicted"/>
<dbReference type="STRING" id="1798002.A2478_03555"/>
<comment type="caution">
    <text evidence="1">The sequence shown here is derived from an EMBL/GenBank/DDBJ whole genome shotgun (WGS) entry which is preliminary data.</text>
</comment>
<evidence type="ECO:0000313" key="2">
    <source>
        <dbReference type="Proteomes" id="UP000179001"/>
    </source>
</evidence>
<protein>
    <submittedName>
        <fullName evidence="1">Uncharacterized protein</fullName>
    </submittedName>
</protein>
<evidence type="ECO:0000313" key="1">
    <source>
        <dbReference type="EMBL" id="OGF32369.1"/>
    </source>
</evidence>
<dbReference type="EMBL" id="MFGJ01000006">
    <property type="protein sequence ID" value="OGF32369.1"/>
    <property type="molecule type" value="Genomic_DNA"/>
</dbReference>
<dbReference type="AlphaFoldDB" id="A0A1F5T0D0"/>
<sequence length="120" mass="13882">MTSKLIATVFFLPLKDRPKNFPRLKNFRGKFWHTGIIFNDEIYECFSNNIWSISGIEKLKKAEFKNAVLLPANVDKKKLIDELKSGTDCAEYVARCIGLSVLKGRNKGEMFPEDIYNYLK</sequence>